<keyword evidence="1" id="KW-0732">Signal</keyword>
<dbReference type="EMBL" id="WXFA01000003">
    <property type="protein sequence ID" value="MBM3090369.1"/>
    <property type="molecule type" value="Genomic_DNA"/>
</dbReference>
<evidence type="ECO:0000313" key="2">
    <source>
        <dbReference type="EMBL" id="MBM3090369.1"/>
    </source>
</evidence>
<dbReference type="InterPro" id="IPR008719">
    <property type="entry name" value="N2O_reductase_NosL"/>
</dbReference>
<dbReference type="Gene3D" id="3.30.70.2050">
    <property type="match status" value="1"/>
</dbReference>
<dbReference type="PROSITE" id="PS51257">
    <property type="entry name" value="PROKAR_LIPOPROTEIN"/>
    <property type="match status" value="1"/>
</dbReference>
<name>A0AAW4FH89_9HYPH</name>
<dbReference type="Proteomes" id="UP000744980">
    <property type="component" value="Unassembled WGS sequence"/>
</dbReference>
<dbReference type="Pfam" id="PF05573">
    <property type="entry name" value="NosL"/>
    <property type="match status" value="1"/>
</dbReference>
<gene>
    <name evidence="2" type="ORF">GFB56_06035</name>
</gene>
<keyword evidence="3" id="KW-1185">Reference proteome</keyword>
<accession>A0AAW4FH89</accession>
<feature type="chain" id="PRO_5043879204" evidence="1">
    <location>
        <begin position="21"/>
        <end position="184"/>
    </location>
</feature>
<sequence>MKTRNLVAVAMSAFVLVGCAAEEADSPPLPYSLTDDAMGRYCGMNVLEHPGPKGQVILKQIPEPIWFSSARDTVAFTLLPEEPKEIAAIYVSDMGKAPTWEKPGADNWIDAKSAFYVVGSRLRGGMGAAEAVPFSSRQDALSFTERHGGQIVGFGNIPQDYVLGADGASPALTSFSEPTEASHD</sequence>
<comment type="caution">
    <text evidence="2">The sequence shown here is derived from an EMBL/GenBank/DDBJ whole genome shotgun (WGS) entry which is preliminary data.</text>
</comment>
<dbReference type="RefSeq" id="WP_057216768.1">
    <property type="nucleotide sequence ID" value="NZ_CP083374.1"/>
</dbReference>
<dbReference type="PANTHER" id="PTHR41247">
    <property type="entry name" value="HTH-TYPE TRANSCRIPTIONAL REPRESSOR YCNK"/>
    <property type="match status" value="1"/>
</dbReference>
<evidence type="ECO:0000256" key="1">
    <source>
        <dbReference type="SAM" id="SignalP"/>
    </source>
</evidence>
<dbReference type="SUPFAM" id="SSF160387">
    <property type="entry name" value="NosL/MerB-like"/>
    <property type="match status" value="1"/>
</dbReference>
<reference evidence="2 3" key="1">
    <citation type="submission" date="2020-01" db="EMBL/GenBank/DDBJ databases">
        <title>Draft genome assembly of Ensifer adhaerens T173.</title>
        <authorList>
            <person name="Craig J.E."/>
            <person name="Stinchcombe J.R."/>
        </authorList>
    </citation>
    <scope>NUCLEOTIDE SEQUENCE [LARGE SCALE GENOMIC DNA]</scope>
    <source>
        <strain evidence="2 3">T173</strain>
    </source>
</reference>
<dbReference type="PANTHER" id="PTHR41247:SF1">
    <property type="entry name" value="HTH-TYPE TRANSCRIPTIONAL REPRESSOR YCNK"/>
    <property type="match status" value="1"/>
</dbReference>
<organism evidence="2 3">
    <name type="scientific">Ensifer canadensis</name>
    <dbReference type="NCBI Taxonomy" id="555315"/>
    <lineage>
        <taxon>Bacteria</taxon>
        <taxon>Pseudomonadati</taxon>
        <taxon>Pseudomonadota</taxon>
        <taxon>Alphaproteobacteria</taxon>
        <taxon>Hyphomicrobiales</taxon>
        <taxon>Rhizobiaceae</taxon>
        <taxon>Sinorhizobium/Ensifer group</taxon>
        <taxon>Ensifer</taxon>
    </lineage>
</organism>
<evidence type="ECO:0000313" key="3">
    <source>
        <dbReference type="Proteomes" id="UP000744980"/>
    </source>
</evidence>
<proteinExistence type="predicted"/>
<feature type="signal peptide" evidence="1">
    <location>
        <begin position="1"/>
        <end position="20"/>
    </location>
</feature>
<dbReference type="Gene3D" id="3.30.70.2060">
    <property type="match status" value="1"/>
</dbReference>
<dbReference type="AlphaFoldDB" id="A0AAW4FH89"/>
<protein>
    <submittedName>
        <fullName evidence="2">Copper resistance protein CopZ</fullName>
    </submittedName>
</protein>